<feature type="domain" description="Myb-like" evidence="8">
    <location>
        <begin position="114"/>
        <end position="165"/>
    </location>
</feature>
<evidence type="ECO:0000256" key="1">
    <source>
        <dbReference type="ARBA" id="ARBA00004123"/>
    </source>
</evidence>
<proteinExistence type="predicted"/>
<keyword evidence="3" id="KW-0221">Differentiation</keyword>
<feature type="compositionally biased region" description="Acidic residues" evidence="7">
    <location>
        <begin position="198"/>
        <end position="209"/>
    </location>
</feature>
<dbReference type="GO" id="GO:0006355">
    <property type="term" value="P:regulation of DNA-templated transcription"/>
    <property type="evidence" value="ECO:0000318"/>
    <property type="project" value="GO_Central"/>
</dbReference>
<dbReference type="Pfam" id="PF00249">
    <property type="entry name" value="Myb_DNA-binding"/>
    <property type="match status" value="1"/>
</dbReference>
<dbReference type="InterPro" id="IPR001005">
    <property type="entry name" value="SANT/Myb"/>
</dbReference>
<evidence type="ECO:0000256" key="7">
    <source>
        <dbReference type="SAM" id="MobiDB-lite"/>
    </source>
</evidence>
<dbReference type="InterPro" id="IPR044847">
    <property type="entry name" value="KAN_fam"/>
</dbReference>
<dbReference type="NCBIfam" id="TIGR01557">
    <property type="entry name" value="myb_SHAQKYF"/>
    <property type="match status" value="1"/>
</dbReference>
<accession>A0A0K9P8R9</accession>
<dbReference type="PANTHER" id="PTHR31496">
    <property type="entry name" value="TRANSCRIPTION FACTOR KAN2-RELATED"/>
    <property type="match status" value="1"/>
</dbReference>
<dbReference type="GO" id="GO:0010158">
    <property type="term" value="P:abaxial cell fate specification"/>
    <property type="evidence" value="ECO:0007669"/>
    <property type="project" value="InterPro"/>
</dbReference>
<dbReference type="Proteomes" id="UP000036987">
    <property type="component" value="Unassembled WGS sequence"/>
</dbReference>
<dbReference type="InterPro" id="IPR009057">
    <property type="entry name" value="Homeodomain-like_sf"/>
</dbReference>
<evidence type="ECO:0000313" key="10">
    <source>
        <dbReference type="Proteomes" id="UP000036987"/>
    </source>
</evidence>
<dbReference type="InterPro" id="IPR006447">
    <property type="entry name" value="Myb_dom_plants"/>
</dbReference>
<keyword evidence="5" id="KW-0804">Transcription</keyword>
<comment type="subcellular location">
    <subcellularLocation>
        <location evidence="1">Nucleus</location>
    </subcellularLocation>
</comment>
<dbReference type="GO" id="GO:0000976">
    <property type="term" value="F:transcription cis-regulatory region binding"/>
    <property type="evidence" value="ECO:0000318"/>
    <property type="project" value="GO_Central"/>
</dbReference>
<dbReference type="SUPFAM" id="SSF46689">
    <property type="entry name" value="Homeodomain-like"/>
    <property type="match status" value="1"/>
</dbReference>
<reference evidence="10" key="1">
    <citation type="journal article" date="2016" name="Nature">
        <title>The genome of the seagrass Zostera marina reveals angiosperm adaptation to the sea.</title>
        <authorList>
            <person name="Olsen J.L."/>
            <person name="Rouze P."/>
            <person name="Verhelst B."/>
            <person name="Lin Y.-C."/>
            <person name="Bayer T."/>
            <person name="Collen J."/>
            <person name="Dattolo E."/>
            <person name="De Paoli E."/>
            <person name="Dittami S."/>
            <person name="Maumus F."/>
            <person name="Michel G."/>
            <person name="Kersting A."/>
            <person name="Lauritano C."/>
            <person name="Lohaus R."/>
            <person name="Toepel M."/>
            <person name="Tonon T."/>
            <person name="Vanneste K."/>
            <person name="Amirebrahimi M."/>
            <person name="Brakel J."/>
            <person name="Bostroem C."/>
            <person name="Chovatia M."/>
            <person name="Grimwood J."/>
            <person name="Jenkins J.W."/>
            <person name="Jueterbock A."/>
            <person name="Mraz A."/>
            <person name="Stam W.T."/>
            <person name="Tice H."/>
            <person name="Bornberg-Bauer E."/>
            <person name="Green P.J."/>
            <person name="Pearson G.A."/>
            <person name="Procaccini G."/>
            <person name="Duarte C.M."/>
            <person name="Schmutz J."/>
            <person name="Reusch T.B.H."/>
            <person name="Van de Peer Y."/>
        </authorList>
    </citation>
    <scope>NUCLEOTIDE SEQUENCE [LARGE SCALE GENOMIC DNA]</scope>
    <source>
        <strain evidence="10">cv. Finnish</strain>
    </source>
</reference>
<dbReference type="PANTHER" id="PTHR31496:SF3">
    <property type="entry name" value="TRANSCRIPTION REPRESSOR KAN1"/>
    <property type="match status" value="1"/>
</dbReference>
<dbReference type="Gene3D" id="1.10.10.60">
    <property type="entry name" value="Homeodomain-like"/>
    <property type="match status" value="1"/>
</dbReference>
<sequence length="230" mass="26628">MQTHPHARDGRTHLIHPLLLLPNHRDMISPTSPDLALTISPPAMMMMKTATVTDDPDLRLGLESSSPVVVPDEYNYIHHRFHYLHRHNNNNHRNNHHRTQICGREFKRSVRGPRMRWTTTLHAHFVHAVELLGGHDRATPKSVLELMNVNDLTLAHVKSHLQMYRTLKTSDNKASSAQPSEGTIEEERERKRRMDNGSENEDDDEDDDQGKEMMVPYVNLNLEFTLGRQY</sequence>
<feature type="compositionally biased region" description="Basic and acidic residues" evidence="7">
    <location>
        <begin position="185"/>
        <end position="196"/>
    </location>
</feature>
<dbReference type="EMBL" id="LFYR01001041">
    <property type="protein sequence ID" value="KMZ65379.1"/>
    <property type="molecule type" value="Genomic_DNA"/>
</dbReference>
<comment type="caution">
    <text evidence="9">The sequence shown here is derived from an EMBL/GenBank/DDBJ whole genome shotgun (WGS) entry which is preliminary data.</text>
</comment>
<dbReference type="AlphaFoldDB" id="A0A0K9P8R9"/>
<keyword evidence="10" id="KW-1185">Reference proteome</keyword>
<name>A0A0K9P8R9_ZOSMR</name>
<evidence type="ECO:0000256" key="3">
    <source>
        <dbReference type="ARBA" id="ARBA00022782"/>
    </source>
</evidence>
<keyword evidence="6" id="KW-0539">Nucleus</keyword>
<dbReference type="GO" id="GO:0005634">
    <property type="term" value="C:nucleus"/>
    <property type="evidence" value="ECO:0000318"/>
    <property type="project" value="GO_Central"/>
</dbReference>
<dbReference type="OrthoDB" id="551907at2759"/>
<feature type="compositionally biased region" description="Polar residues" evidence="7">
    <location>
        <begin position="168"/>
        <end position="181"/>
    </location>
</feature>
<organism evidence="9 10">
    <name type="scientific">Zostera marina</name>
    <name type="common">Eelgrass</name>
    <dbReference type="NCBI Taxonomy" id="29655"/>
    <lineage>
        <taxon>Eukaryota</taxon>
        <taxon>Viridiplantae</taxon>
        <taxon>Streptophyta</taxon>
        <taxon>Embryophyta</taxon>
        <taxon>Tracheophyta</taxon>
        <taxon>Spermatophyta</taxon>
        <taxon>Magnoliopsida</taxon>
        <taxon>Liliopsida</taxon>
        <taxon>Zosteraceae</taxon>
        <taxon>Zostera</taxon>
    </lineage>
</organism>
<evidence type="ECO:0000256" key="2">
    <source>
        <dbReference type="ARBA" id="ARBA00022473"/>
    </source>
</evidence>
<evidence type="ECO:0000256" key="5">
    <source>
        <dbReference type="ARBA" id="ARBA00023163"/>
    </source>
</evidence>
<evidence type="ECO:0000259" key="8">
    <source>
        <dbReference type="Pfam" id="PF00249"/>
    </source>
</evidence>
<keyword evidence="4" id="KW-0805">Transcription regulation</keyword>
<protein>
    <recommendedName>
        <fullName evidence="8">Myb-like domain-containing protein</fullName>
    </recommendedName>
</protein>
<feature type="region of interest" description="Disordered" evidence="7">
    <location>
        <begin position="168"/>
        <end position="215"/>
    </location>
</feature>
<keyword evidence="2" id="KW-0217">Developmental protein</keyword>
<gene>
    <name evidence="9" type="ORF">ZOSMA_323G00050</name>
</gene>
<dbReference type="FunFam" id="1.10.10.60:FF:000002">
    <property type="entry name" value="Myb family transcription factor"/>
    <property type="match status" value="1"/>
</dbReference>
<evidence type="ECO:0000313" key="9">
    <source>
        <dbReference type="EMBL" id="KMZ65379.1"/>
    </source>
</evidence>
<evidence type="ECO:0000256" key="4">
    <source>
        <dbReference type="ARBA" id="ARBA00023015"/>
    </source>
</evidence>
<evidence type="ECO:0000256" key="6">
    <source>
        <dbReference type="ARBA" id="ARBA00023242"/>
    </source>
</evidence>